<dbReference type="Gene3D" id="3.40.960.10">
    <property type="entry name" value="VSR Endonuclease"/>
    <property type="match status" value="1"/>
</dbReference>
<dbReference type="InterPro" id="IPR011335">
    <property type="entry name" value="Restrct_endonuc-II-like"/>
</dbReference>
<dbReference type="PANTHER" id="PTHR38590">
    <property type="entry name" value="BLL0828 PROTEIN"/>
    <property type="match status" value="1"/>
</dbReference>
<gene>
    <name evidence="3" type="ORF">DDQ50_13485</name>
</gene>
<reference evidence="3 4" key="1">
    <citation type="submission" date="2018-05" db="EMBL/GenBank/DDBJ databases">
        <title>Amnibacterium sp. M8JJ-5, whole genome shotgun sequence.</title>
        <authorList>
            <person name="Tuo L."/>
        </authorList>
    </citation>
    <scope>NUCLEOTIDE SEQUENCE [LARGE SCALE GENOMIC DNA]</scope>
    <source>
        <strain evidence="3 4">M8JJ-5</strain>
    </source>
</reference>
<dbReference type="EMBL" id="QEOP01000002">
    <property type="protein sequence ID" value="PVZ94693.1"/>
    <property type="molecule type" value="Genomic_DNA"/>
</dbReference>
<comment type="caution">
    <text evidence="3">The sequence shown here is derived from an EMBL/GenBank/DDBJ whole genome shotgun (WGS) entry which is preliminary data.</text>
</comment>
<evidence type="ECO:0000259" key="2">
    <source>
        <dbReference type="Pfam" id="PF04480"/>
    </source>
</evidence>
<evidence type="ECO:0000256" key="1">
    <source>
        <dbReference type="SAM" id="MobiDB-lite"/>
    </source>
</evidence>
<dbReference type="OrthoDB" id="2594539at2"/>
<sequence>MGRCQPSGHDNPHRPPNEHAQRRRPHPRPAGRRVHSAPDRRHAAQRRAHPSTYRLYVDPSLPGPAIRAVRVGGMLGCCSAAESYGLPVPQQAGLHVALEPNSSRLRSSTNASRHVPAGAEPGVHLHWRDRRVGHQRFRVGLVDALQQMVLCVGEEWSVAAIDAARMKTPGSEGHLDDAFYRMLVRFCAGASGDIAGLSVRGAESPLESIVRLRLQRMGLEPVIQLPIGKYRADIVIGDRLVIECDGTQHATAEQFVRDRDRDALFAARGYRVLRFTYAQVMQSWDSLVVPAILAALHGSGDLHGSGGFLHGSGRNRDFS</sequence>
<feature type="domain" description="DUF559" evidence="2">
    <location>
        <begin position="219"/>
        <end position="296"/>
    </location>
</feature>
<evidence type="ECO:0000313" key="4">
    <source>
        <dbReference type="Proteomes" id="UP000244893"/>
    </source>
</evidence>
<feature type="region of interest" description="Disordered" evidence="1">
    <location>
        <begin position="1"/>
        <end position="55"/>
    </location>
</feature>
<accession>A0A2V1HPZ2</accession>
<protein>
    <recommendedName>
        <fullName evidence="2">DUF559 domain-containing protein</fullName>
    </recommendedName>
</protein>
<evidence type="ECO:0000313" key="3">
    <source>
        <dbReference type="EMBL" id="PVZ94693.1"/>
    </source>
</evidence>
<dbReference type="AlphaFoldDB" id="A0A2V1HPZ2"/>
<dbReference type="PANTHER" id="PTHR38590:SF1">
    <property type="entry name" value="BLL0828 PROTEIN"/>
    <property type="match status" value="1"/>
</dbReference>
<dbReference type="Proteomes" id="UP000244893">
    <property type="component" value="Unassembled WGS sequence"/>
</dbReference>
<feature type="compositionally biased region" description="Basic and acidic residues" evidence="1">
    <location>
        <begin position="10"/>
        <end position="20"/>
    </location>
</feature>
<proteinExistence type="predicted"/>
<keyword evidence="4" id="KW-1185">Reference proteome</keyword>
<organism evidence="3 4">
    <name type="scientific">Amnibacterium flavum</name>
    <dbReference type="NCBI Taxonomy" id="2173173"/>
    <lineage>
        <taxon>Bacteria</taxon>
        <taxon>Bacillati</taxon>
        <taxon>Actinomycetota</taxon>
        <taxon>Actinomycetes</taxon>
        <taxon>Micrococcales</taxon>
        <taxon>Microbacteriaceae</taxon>
        <taxon>Amnibacterium</taxon>
    </lineage>
</organism>
<dbReference type="SUPFAM" id="SSF52980">
    <property type="entry name" value="Restriction endonuclease-like"/>
    <property type="match status" value="1"/>
</dbReference>
<dbReference type="Pfam" id="PF04480">
    <property type="entry name" value="DUF559"/>
    <property type="match status" value="1"/>
</dbReference>
<dbReference type="InterPro" id="IPR007569">
    <property type="entry name" value="DUF559"/>
</dbReference>
<dbReference type="InterPro" id="IPR047216">
    <property type="entry name" value="Endonuclease_DUF559_bact"/>
</dbReference>
<feature type="compositionally biased region" description="Basic residues" evidence="1">
    <location>
        <begin position="21"/>
        <end position="35"/>
    </location>
</feature>
<name>A0A2V1HPZ2_9MICO</name>